<proteinExistence type="predicted"/>
<feature type="chain" id="PRO_5042109814" description="Ig-like domain-containing protein" evidence="1">
    <location>
        <begin position="22"/>
        <end position="343"/>
    </location>
</feature>
<comment type="caution">
    <text evidence="2">The sequence shown here is derived from an EMBL/GenBank/DDBJ whole genome shotgun (WGS) entry which is preliminary data.</text>
</comment>
<organism evidence="2 3">
    <name type="scientific">Potamilus streckersoni</name>
    <dbReference type="NCBI Taxonomy" id="2493646"/>
    <lineage>
        <taxon>Eukaryota</taxon>
        <taxon>Metazoa</taxon>
        <taxon>Spiralia</taxon>
        <taxon>Lophotrochozoa</taxon>
        <taxon>Mollusca</taxon>
        <taxon>Bivalvia</taxon>
        <taxon>Autobranchia</taxon>
        <taxon>Heteroconchia</taxon>
        <taxon>Palaeoheterodonta</taxon>
        <taxon>Unionida</taxon>
        <taxon>Unionoidea</taxon>
        <taxon>Unionidae</taxon>
        <taxon>Ambleminae</taxon>
        <taxon>Lampsilini</taxon>
        <taxon>Potamilus</taxon>
    </lineage>
</organism>
<evidence type="ECO:0000313" key="2">
    <source>
        <dbReference type="EMBL" id="KAK3601280.1"/>
    </source>
</evidence>
<dbReference type="Proteomes" id="UP001195483">
    <property type="component" value="Unassembled WGS sequence"/>
</dbReference>
<keyword evidence="3" id="KW-1185">Reference proteome</keyword>
<gene>
    <name evidence="2" type="ORF">CHS0354_040460</name>
</gene>
<protein>
    <recommendedName>
        <fullName evidence="4">Ig-like domain-containing protein</fullName>
    </recommendedName>
</protein>
<reference evidence="2" key="3">
    <citation type="submission" date="2023-05" db="EMBL/GenBank/DDBJ databases">
        <authorList>
            <person name="Smith C.H."/>
        </authorList>
    </citation>
    <scope>NUCLEOTIDE SEQUENCE</scope>
    <source>
        <strain evidence="2">CHS0354</strain>
        <tissue evidence="2">Mantle</tissue>
    </source>
</reference>
<evidence type="ECO:0008006" key="4">
    <source>
        <dbReference type="Google" id="ProtNLM"/>
    </source>
</evidence>
<reference evidence="2" key="1">
    <citation type="journal article" date="2021" name="Genome Biol. Evol.">
        <title>A High-Quality Reference Genome for a Parasitic Bivalve with Doubly Uniparental Inheritance (Bivalvia: Unionida).</title>
        <authorList>
            <person name="Smith C.H."/>
        </authorList>
    </citation>
    <scope>NUCLEOTIDE SEQUENCE</scope>
    <source>
        <strain evidence="2">CHS0354</strain>
    </source>
</reference>
<accession>A0AAE0SZY2</accession>
<name>A0AAE0SZY2_9BIVA</name>
<keyword evidence="1" id="KW-0732">Signal</keyword>
<reference evidence="2" key="2">
    <citation type="journal article" date="2021" name="Genome Biol. Evol.">
        <title>Developing a high-quality reference genome for a parasitic bivalve with doubly uniparental inheritance (Bivalvia: Unionida).</title>
        <authorList>
            <person name="Smith C.H."/>
        </authorList>
    </citation>
    <scope>NUCLEOTIDE SEQUENCE</scope>
    <source>
        <strain evidence="2">CHS0354</strain>
        <tissue evidence="2">Mantle</tissue>
    </source>
</reference>
<sequence>MHQSLTIFCLVQLSIVASVEGVSMTIVPSSILAGSNSTNPVPRLQLKCFSNGTNNIETVYRLEISRKRSSDPDYAIIAAVDDYKTTTSFTLDMRSPNATGRLVRVAAGEPPTSGILIVTMDGGGLTCKDQAEFKCTMTYKMMGATNTTSPVSDSNNFTVITPPNDVRVVDARYEEGGIQLELTNDIRLKVGTRIMYRCTANIGDDFSVAILWERTSLISTNFSTYTPTVPTDIVQDPVTATNCSFRRTSSMYYNLTSEDDDDITFRCKVRAYLGGQWYESTSAHHRAFVVHIPSKYSTVTTKSLIAASISGGNRLNDLNSTWTVLGIILSVYQYHFIHRRFCP</sequence>
<feature type="signal peptide" evidence="1">
    <location>
        <begin position="1"/>
        <end position="21"/>
    </location>
</feature>
<evidence type="ECO:0000313" key="3">
    <source>
        <dbReference type="Proteomes" id="UP001195483"/>
    </source>
</evidence>
<dbReference type="EMBL" id="JAEAOA010002336">
    <property type="protein sequence ID" value="KAK3601280.1"/>
    <property type="molecule type" value="Genomic_DNA"/>
</dbReference>
<evidence type="ECO:0000256" key="1">
    <source>
        <dbReference type="SAM" id="SignalP"/>
    </source>
</evidence>
<dbReference type="AlphaFoldDB" id="A0AAE0SZY2"/>